<sequence length="566" mass="60826">MTDISALEAYAGQMSEAAARSSAAAEKQHQYIHGNSQADVSTESGPVPCIAKQARISQEATSGLAGKLAAAAGTKEIGLHGLTLEAALISPKMAPYLAVGDGVTNDEVAVTAFDNAYKCRVVDLLGATFVVSTIPTRNAYINGFFKVNGFKRSASWNDTFAAKPPSFHAFGGQLSRLKASLTNPLEQFTGIVFLGDSITWGSGNTGEQAPTDPRDGTLSDPRDYFGTSSYVNIIKRYIGEKYFFGAAPELSNWPASPSGESIVQYTRQHILFPQNGFFTTTSSGAAVTVTRSATSGALLGYQMNLADGNQAGTSSHTLSFNFTGTSFTLSFGVAPEAGLDYELIVDGVSRGVFTTSVGEDGLTYGNDRRRLHTFPYVRNKKIELKTKRRVGQVSTLSFRPEAILIDKKVRIMNQGINGATSISYRLYNLAGNNFGDGVAVGADDNYVFCQLGTNDRIIPNNRPPGVNEFVANYDLLVAAIQPLADVILMAANPSSDESPTKYSFTMQDVRGVIYRAAKARNLDMIDNYTAMCRLNPRATANDGLHPDPFGYGLMARNWIDSFECAA</sequence>
<gene>
    <name evidence="2" type="ORF">P0Y58_12325</name>
</gene>
<dbReference type="InterPro" id="IPR013830">
    <property type="entry name" value="SGNH_hydro"/>
</dbReference>
<dbReference type="GO" id="GO:0004622">
    <property type="term" value="F:phosphatidylcholine lysophospholipase activity"/>
    <property type="evidence" value="ECO:0007669"/>
    <property type="project" value="TreeGrafter"/>
</dbReference>
<name>A0AAJ5WLM4_9PSED</name>
<accession>A0AAJ5WLM4</accession>
<dbReference type="InterPro" id="IPR051532">
    <property type="entry name" value="Ester_Hydrolysis_Enzymes"/>
</dbReference>
<dbReference type="AlphaFoldDB" id="A0AAJ5WLM4"/>
<dbReference type="InterPro" id="IPR036514">
    <property type="entry name" value="SGNH_hydro_sf"/>
</dbReference>
<dbReference type="EMBL" id="CP119325">
    <property type="protein sequence ID" value="WEK32935.1"/>
    <property type="molecule type" value="Genomic_DNA"/>
</dbReference>
<dbReference type="Pfam" id="PF13472">
    <property type="entry name" value="Lipase_GDSL_2"/>
    <property type="match status" value="1"/>
</dbReference>
<dbReference type="SUPFAM" id="SSF52266">
    <property type="entry name" value="SGNH hydrolase"/>
    <property type="match status" value="1"/>
</dbReference>
<dbReference type="Proteomes" id="UP001216329">
    <property type="component" value="Chromosome"/>
</dbReference>
<evidence type="ECO:0000313" key="3">
    <source>
        <dbReference type="Proteomes" id="UP001216329"/>
    </source>
</evidence>
<reference evidence="2" key="1">
    <citation type="submission" date="2023-03" db="EMBL/GenBank/DDBJ databases">
        <title>Andean soil-derived lignocellulolytic bacterial consortium as a source of novel taxa and putative plastic-active enzymes.</title>
        <authorList>
            <person name="Diaz-Garcia L."/>
            <person name="Chuvochina M."/>
            <person name="Feuerriegel G."/>
            <person name="Bunk B."/>
            <person name="Sproer C."/>
            <person name="Streit W.R."/>
            <person name="Rodriguez L.M."/>
            <person name="Overmann J."/>
            <person name="Jimenez D.J."/>
        </authorList>
    </citation>
    <scope>NUCLEOTIDE SEQUENCE</scope>
    <source>
        <strain evidence="2">MAG 876</strain>
    </source>
</reference>
<evidence type="ECO:0000313" key="2">
    <source>
        <dbReference type="EMBL" id="WEK32935.1"/>
    </source>
</evidence>
<protein>
    <submittedName>
        <fullName evidence="2">GDSL-type esterase/lipase family protein</fullName>
    </submittedName>
</protein>
<proteinExistence type="predicted"/>
<evidence type="ECO:0000259" key="1">
    <source>
        <dbReference type="Pfam" id="PF13472"/>
    </source>
</evidence>
<feature type="domain" description="SGNH hydrolase-type esterase" evidence="1">
    <location>
        <begin position="410"/>
        <end position="552"/>
    </location>
</feature>
<organism evidence="2 3">
    <name type="scientific">Candidatus Pseudomonas phytovorans</name>
    <dbReference type="NCBI Taxonomy" id="3121377"/>
    <lineage>
        <taxon>Bacteria</taxon>
        <taxon>Pseudomonadati</taxon>
        <taxon>Pseudomonadota</taxon>
        <taxon>Gammaproteobacteria</taxon>
        <taxon>Pseudomonadales</taxon>
        <taxon>Pseudomonadaceae</taxon>
        <taxon>Pseudomonas</taxon>
    </lineage>
</organism>
<dbReference type="PANTHER" id="PTHR30383">
    <property type="entry name" value="THIOESTERASE 1/PROTEASE 1/LYSOPHOSPHOLIPASE L1"/>
    <property type="match status" value="1"/>
</dbReference>
<dbReference type="Gene3D" id="3.40.50.1110">
    <property type="entry name" value="SGNH hydrolase"/>
    <property type="match status" value="1"/>
</dbReference>
<dbReference type="PANTHER" id="PTHR30383:SF5">
    <property type="entry name" value="SGNH HYDROLASE-TYPE ESTERASE DOMAIN-CONTAINING PROTEIN"/>
    <property type="match status" value="1"/>
</dbReference>